<evidence type="ECO:0000313" key="3">
    <source>
        <dbReference type="EMBL" id="MFC5144734.1"/>
    </source>
</evidence>
<organism evidence="3 4">
    <name type="scientific">Streptomyces aureoversilis</name>
    <dbReference type="NCBI Taxonomy" id="67277"/>
    <lineage>
        <taxon>Bacteria</taxon>
        <taxon>Bacillati</taxon>
        <taxon>Actinomycetota</taxon>
        <taxon>Actinomycetes</taxon>
        <taxon>Kitasatosporales</taxon>
        <taxon>Streptomycetaceae</taxon>
        <taxon>Streptomyces</taxon>
    </lineage>
</organism>
<name>A0ABV9ZZD7_9ACTN</name>
<comment type="caution">
    <text evidence="3">The sequence shown here is derived from an EMBL/GenBank/DDBJ whole genome shotgun (WGS) entry which is preliminary data.</text>
</comment>
<feature type="region of interest" description="Disordered" evidence="1">
    <location>
        <begin position="81"/>
        <end position="139"/>
    </location>
</feature>
<dbReference type="SUPFAM" id="SSF52317">
    <property type="entry name" value="Class I glutamine amidotransferase-like"/>
    <property type="match status" value="1"/>
</dbReference>
<dbReference type="InterPro" id="IPR029062">
    <property type="entry name" value="Class_I_gatase-like"/>
</dbReference>
<feature type="compositionally biased region" description="Low complexity" evidence="1">
    <location>
        <begin position="82"/>
        <end position="91"/>
    </location>
</feature>
<evidence type="ECO:0000313" key="4">
    <source>
        <dbReference type="Proteomes" id="UP001596222"/>
    </source>
</evidence>
<dbReference type="InterPro" id="IPR002818">
    <property type="entry name" value="DJ-1/PfpI"/>
</dbReference>
<dbReference type="InterPro" id="IPR052158">
    <property type="entry name" value="INH-QAR"/>
</dbReference>
<sequence length="156" mass="16273">MLGAGRGLETVTGRLDTLIVVGGVGFEEASADEPLPAQVRRLAERSRRVASVCTGTYVLAAAWQVDHRRVTTHWGYGEQLAARRPAGAGPRRLPRRASGRGPAPRHAGSPGGCGHPASDAAVHRAPRHDAGPGGARGPHGGAPRIWCGRAACHWPP</sequence>
<evidence type="ECO:0000256" key="1">
    <source>
        <dbReference type="SAM" id="MobiDB-lite"/>
    </source>
</evidence>
<dbReference type="RefSeq" id="WP_382039232.1">
    <property type="nucleotide sequence ID" value="NZ_JBHSKJ010000004.1"/>
</dbReference>
<evidence type="ECO:0000259" key="2">
    <source>
        <dbReference type="Pfam" id="PF01965"/>
    </source>
</evidence>
<accession>A0ABV9ZZD7</accession>
<dbReference type="Pfam" id="PF01965">
    <property type="entry name" value="DJ-1_PfpI"/>
    <property type="match status" value="1"/>
</dbReference>
<protein>
    <submittedName>
        <fullName evidence="3">DJ-1/PfpI family protein</fullName>
    </submittedName>
</protein>
<dbReference type="EMBL" id="JBHSKJ010000004">
    <property type="protein sequence ID" value="MFC5144734.1"/>
    <property type="molecule type" value="Genomic_DNA"/>
</dbReference>
<feature type="compositionally biased region" description="Low complexity" evidence="1">
    <location>
        <begin position="99"/>
        <end position="108"/>
    </location>
</feature>
<dbReference type="PANTHER" id="PTHR43130">
    <property type="entry name" value="ARAC-FAMILY TRANSCRIPTIONAL REGULATOR"/>
    <property type="match status" value="1"/>
</dbReference>
<keyword evidence="4" id="KW-1185">Reference proteome</keyword>
<reference evidence="4" key="1">
    <citation type="journal article" date="2019" name="Int. J. Syst. Evol. Microbiol.">
        <title>The Global Catalogue of Microorganisms (GCM) 10K type strain sequencing project: providing services to taxonomists for standard genome sequencing and annotation.</title>
        <authorList>
            <consortium name="The Broad Institute Genomics Platform"/>
            <consortium name="The Broad Institute Genome Sequencing Center for Infectious Disease"/>
            <person name="Wu L."/>
            <person name="Ma J."/>
        </authorList>
    </citation>
    <scope>NUCLEOTIDE SEQUENCE [LARGE SCALE GENOMIC DNA]</scope>
    <source>
        <strain evidence="4">CGMCC 4.1641</strain>
    </source>
</reference>
<dbReference type="PANTHER" id="PTHR43130:SF3">
    <property type="entry name" value="HTH-TYPE TRANSCRIPTIONAL REGULATOR RV1931C"/>
    <property type="match status" value="1"/>
</dbReference>
<feature type="domain" description="DJ-1/PfpI" evidence="2">
    <location>
        <begin position="13"/>
        <end position="80"/>
    </location>
</feature>
<gene>
    <name evidence="3" type="ORF">ACFPP6_08610</name>
</gene>
<dbReference type="Gene3D" id="3.40.50.880">
    <property type="match status" value="1"/>
</dbReference>
<dbReference type="Proteomes" id="UP001596222">
    <property type="component" value="Unassembled WGS sequence"/>
</dbReference>
<proteinExistence type="predicted"/>